<dbReference type="EC" id="2.7.7.15" evidence="1"/>
<protein>
    <recommendedName>
        <fullName evidence="1">choline-phosphate cytidylyltransferase</fullName>
        <ecNumber evidence="1">2.7.7.15</ecNumber>
    </recommendedName>
</protein>
<dbReference type="InterPro" id="IPR045049">
    <property type="entry name" value="Pcy1-like"/>
</dbReference>
<dbReference type="PANTHER" id="PTHR10739:SF13">
    <property type="entry name" value="CHOLINE-PHOSPHATE CYTIDYLYLTRANSFERASE"/>
    <property type="match status" value="1"/>
</dbReference>
<dbReference type="Gene3D" id="3.40.50.620">
    <property type="entry name" value="HUPs"/>
    <property type="match status" value="1"/>
</dbReference>
<keyword evidence="4" id="KW-1185">Reference proteome</keyword>
<evidence type="ECO:0000256" key="1">
    <source>
        <dbReference type="ARBA" id="ARBA00026101"/>
    </source>
</evidence>
<sequence length="38" mass="4672">MTESKRYESLRHCKWVDEVIPNAPWVITREFLDEHQID</sequence>
<feature type="domain" description="Cytidyltransferase-like" evidence="2">
    <location>
        <begin position="1"/>
        <end position="38"/>
    </location>
</feature>
<organism evidence="3 4">
    <name type="scientific">Dillenia turbinata</name>
    <dbReference type="NCBI Taxonomy" id="194707"/>
    <lineage>
        <taxon>Eukaryota</taxon>
        <taxon>Viridiplantae</taxon>
        <taxon>Streptophyta</taxon>
        <taxon>Embryophyta</taxon>
        <taxon>Tracheophyta</taxon>
        <taxon>Spermatophyta</taxon>
        <taxon>Magnoliopsida</taxon>
        <taxon>eudicotyledons</taxon>
        <taxon>Gunneridae</taxon>
        <taxon>Pentapetalae</taxon>
        <taxon>Dilleniales</taxon>
        <taxon>Dilleniaceae</taxon>
        <taxon>Dillenia</taxon>
    </lineage>
</organism>
<proteinExistence type="predicted"/>
<dbReference type="GO" id="GO:0004105">
    <property type="term" value="F:choline-phosphate cytidylyltransferase activity"/>
    <property type="evidence" value="ECO:0007669"/>
    <property type="project" value="UniProtKB-EC"/>
</dbReference>
<name>A0AAN8VL38_9MAGN</name>
<dbReference type="InterPro" id="IPR004821">
    <property type="entry name" value="Cyt_trans-like"/>
</dbReference>
<gene>
    <name evidence="3" type="ORF">RJ641_001520</name>
</gene>
<reference evidence="3 4" key="1">
    <citation type="submission" date="2023-12" db="EMBL/GenBank/DDBJ databases">
        <title>A high-quality genome assembly for Dillenia turbinata (Dilleniales).</title>
        <authorList>
            <person name="Chanderbali A."/>
        </authorList>
    </citation>
    <scope>NUCLEOTIDE SEQUENCE [LARGE SCALE GENOMIC DNA]</scope>
    <source>
        <strain evidence="3">LSX21</strain>
        <tissue evidence="3">Leaf</tissue>
    </source>
</reference>
<accession>A0AAN8VL38</accession>
<dbReference type="AlphaFoldDB" id="A0AAN8VL38"/>
<dbReference type="Pfam" id="PF01467">
    <property type="entry name" value="CTP_transf_like"/>
    <property type="match status" value="1"/>
</dbReference>
<comment type="caution">
    <text evidence="3">The sequence shown here is derived from an EMBL/GenBank/DDBJ whole genome shotgun (WGS) entry which is preliminary data.</text>
</comment>
<dbReference type="Proteomes" id="UP001370490">
    <property type="component" value="Unassembled WGS sequence"/>
</dbReference>
<dbReference type="GO" id="GO:0031210">
    <property type="term" value="F:phosphatidylcholine binding"/>
    <property type="evidence" value="ECO:0007669"/>
    <property type="project" value="TreeGrafter"/>
</dbReference>
<evidence type="ECO:0000259" key="2">
    <source>
        <dbReference type="Pfam" id="PF01467"/>
    </source>
</evidence>
<dbReference type="PANTHER" id="PTHR10739">
    <property type="entry name" value="CYTIDYLYLTRANSFERASE"/>
    <property type="match status" value="1"/>
</dbReference>
<dbReference type="EMBL" id="JBAMMX010000010">
    <property type="protein sequence ID" value="KAK6931896.1"/>
    <property type="molecule type" value="Genomic_DNA"/>
</dbReference>
<dbReference type="InterPro" id="IPR014729">
    <property type="entry name" value="Rossmann-like_a/b/a_fold"/>
</dbReference>
<evidence type="ECO:0000313" key="3">
    <source>
        <dbReference type="EMBL" id="KAK6931896.1"/>
    </source>
</evidence>
<evidence type="ECO:0000313" key="4">
    <source>
        <dbReference type="Proteomes" id="UP001370490"/>
    </source>
</evidence>